<keyword evidence="2" id="KW-1185">Reference proteome</keyword>
<proteinExistence type="predicted"/>
<dbReference type="EMBL" id="WIND01000013">
    <property type="protein sequence ID" value="MSU90861.1"/>
    <property type="molecule type" value="Genomic_DNA"/>
</dbReference>
<gene>
    <name evidence="1" type="ORF">GE300_14750</name>
</gene>
<evidence type="ECO:0000313" key="1">
    <source>
        <dbReference type="EMBL" id="MSU90861.1"/>
    </source>
</evidence>
<accession>A0A6L5Z2Q4</accession>
<dbReference type="AlphaFoldDB" id="A0A6L5Z2Q4"/>
<sequence>MDKKTTDRAEIGPCCAECTCERGSADCTWIAAGGAEARPVTLENLGLQARMELAILRKRRLRGAFL</sequence>
<reference evidence="1 2" key="1">
    <citation type="submission" date="2019-10" db="EMBL/GenBank/DDBJ databases">
        <title>Cognatihalovulum marinum gen. nov. sp. nov., a new member of the family Rhodobacteraceae isolated from deep seawater of the Northwest Indian Ocean.</title>
        <authorList>
            <person name="Ruan C."/>
            <person name="Wang J."/>
            <person name="Zheng X."/>
            <person name="Song L."/>
            <person name="Zhu Y."/>
            <person name="Huang Y."/>
            <person name="Lu Z."/>
            <person name="Du W."/>
            <person name="Huang L."/>
            <person name="Dai X."/>
        </authorList>
    </citation>
    <scope>NUCLEOTIDE SEQUENCE [LARGE SCALE GENOMIC DNA]</scope>
    <source>
        <strain evidence="1 2">2CG4</strain>
    </source>
</reference>
<dbReference type="RefSeq" id="WP_154447437.1">
    <property type="nucleotide sequence ID" value="NZ_WIND01000013.1"/>
</dbReference>
<dbReference type="Proteomes" id="UP000474957">
    <property type="component" value="Unassembled WGS sequence"/>
</dbReference>
<protein>
    <submittedName>
        <fullName evidence="1">Uncharacterized protein</fullName>
    </submittedName>
</protein>
<comment type="caution">
    <text evidence="1">The sequence shown here is derived from an EMBL/GenBank/DDBJ whole genome shotgun (WGS) entry which is preliminary data.</text>
</comment>
<name>A0A6L5Z2Q4_9RHOB</name>
<evidence type="ECO:0000313" key="2">
    <source>
        <dbReference type="Proteomes" id="UP000474957"/>
    </source>
</evidence>
<organism evidence="1 2">
    <name type="scientific">Halovulum marinum</name>
    <dbReference type="NCBI Taxonomy" id="2662447"/>
    <lineage>
        <taxon>Bacteria</taxon>
        <taxon>Pseudomonadati</taxon>
        <taxon>Pseudomonadota</taxon>
        <taxon>Alphaproteobacteria</taxon>
        <taxon>Rhodobacterales</taxon>
        <taxon>Paracoccaceae</taxon>
        <taxon>Halovulum</taxon>
    </lineage>
</organism>